<dbReference type="PANTHER" id="PTHR30482:SF17">
    <property type="entry name" value="ABC TRANSPORTER ATP-BINDING PROTEIN"/>
    <property type="match status" value="1"/>
</dbReference>
<evidence type="ECO:0000313" key="8">
    <source>
        <dbReference type="Proteomes" id="UP000217785"/>
    </source>
</evidence>
<organism evidence="7 8">
    <name type="scientific">Effusibacillus lacus</name>
    <dbReference type="NCBI Taxonomy" id="1348429"/>
    <lineage>
        <taxon>Bacteria</taxon>
        <taxon>Bacillati</taxon>
        <taxon>Bacillota</taxon>
        <taxon>Bacilli</taxon>
        <taxon>Bacillales</taxon>
        <taxon>Alicyclobacillaceae</taxon>
        <taxon>Effusibacillus</taxon>
    </lineage>
</organism>
<keyword evidence="5 6" id="KW-0472">Membrane</keyword>
<evidence type="ECO:0000313" key="7">
    <source>
        <dbReference type="EMBL" id="GAX89448.1"/>
    </source>
</evidence>
<dbReference type="InterPro" id="IPR043428">
    <property type="entry name" value="LivM-like"/>
</dbReference>
<dbReference type="CDD" id="cd06581">
    <property type="entry name" value="TM_PBP1_LivM_like"/>
    <property type="match status" value="1"/>
</dbReference>
<dbReference type="EMBL" id="BDUF01000022">
    <property type="protein sequence ID" value="GAX89448.1"/>
    <property type="molecule type" value="Genomic_DNA"/>
</dbReference>
<proteinExistence type="predicted"/>
<feature type="transmembrane region" description="Helical" evidence="6">
    <location>
        <begin position="284"/>
        <end position="304"/>
    </location>
</feature>
<protein>
    <submittedName>
        <fullName evidence="7">Branched-chain amino acid ABC transporter permease</fullName>
    </submittedName>
</protein>
<evidence type="ECO:0000256" key="5">
    <source>
        <dbReference type="ARBA" id="ARBA00023136"/>
    </source>
</evidence>
<dbReference type="GO" id="GO:0005886">
    <property type="term" value="C:plasma membrane"/>
    <property type="evidence" value="ECO:0007669"/>
    <property type="project" value="UniProtKB-SubCell"/>
</dbReference>
<feature type="transmembrane region" description="Helical" evidence="6">
    <location>
        <begin position="201"/>
        <end position="222"/>
    </location>
</feature>
<feature type="transmembrane region" description="Helical" evidence="6">
    <location>
        <begin position="112"/>
        <end position="133"/>
    </location>
</feature>
<dbReference type="PANTHER" id="PTHR30482">
    <property type="entry name" value="HIGH-AFFINITY BRANCHED-CHAIN AMINO ACID TRANSPORT SYSTEM PERMEASE"/>
    <property type="match status" value="1"/>
</dbReference>
<keyword evidence="3 6" id="KW-0812">Transmembrane</keyword>
<feature type="transmembrane region" description="Helical" evidence="6">
    <location>
        <begin position="154"/>
        <end position="171"/>
    </location>
</feature>
<comment type="caution">
    <text evidence="7">The sequence shown here is derived from an EMBL/GenBank/DDBJ whole genome shotgun (WGS) entry which is preliminary data.</text>
</comment>
<evidence type="ECO:0000256" key="6">
    <source>
        <dbReference type="SAM" id="Phobius"/>
    </source>
</evidence>
<dbReference type="RefSeq" id="WP_096181140.1">
    <property type="nucleotide sequence ID" value="NZ_BDUF01000022.1"/>
</dbReference>
<feature type="transmembrane region" description="Helical" evidence="6">
    <location>
        <begin position="49"/>
        <end position="72"/>
    </location>
</feature>
<dbReference type="InterPro" id="IPR001851">
    <property type="entry name" value="ABC_transp_permease"/>
</dbReference>
<dbReference type="Proteomes" id="UP000217785">
    <property type="component" value="Unassembled WGS sequence"/>
</dbReference>
<keyword evidence="2" id="KW-1003">Cell membrane</keyword>
<name>A0A292YHY7_9BACL</name>
<evidence type="ECO:0000256" key="2">
    <source>
        <dbReference type="ARBA" id="ARBA00022475"/>
    </source>
</evidence>
<keyword evidence="8" id="KW-1185">Reference proteome</keyword>
<evidence type="ECO:0000256" key="3">
    <source>
        <dbReference type="ARBA" id="ARBA00022692"/>
    </source>
</evidence>
<dbReference type="OrthoDB" id="9789927at2"/>
<feature type="transmembrane region" description="Helical" evidence="6">
    <location>
        <begin position="84"/>
        <end position="106"/>
    </location>
</feature>
<evidence type="ECO:0000256" key="1">
    <source>
        <dbReference type="ARBA" id="ARBA00004651"/>
    </source>
</evidence>
<accession>A0A292YHY7</accession>
<feature type="transmembrane region" description="Helical" evidence="6">
    <location>
        <begin position="242"/>
        <end position="264"/>
    </location>
</feature>
<dbReference type="Pfam" id="PF02653">
    <property type="entry name" value="BPD_transp_2"/>
    <property type="match status" value="1"/>
</dbReference>
<sequence length="331" mass="36361">MLKFLNNRAVLLAFLVVLAVMPLISSKTFMATLIQIFIIAVYAMSYDLLLGYTGIVSFGHAMFFGIGAYSVAIMSDKLDDPNMVVPGILIGLIISVLLSVAIGFLSLRVREVYFSMITLAVAELLFIVAEKWTRVTGGNDGMSFSIPEFLRDRTVMYYAALLFLVCMYLFLKRVVDSPLGKTLQAIRENEQRVESLGYNVLGFKVVSIVISGAVATLAGVMFGLFQRFVNTSVLGLDKTIEALLATIIGGAGTLIGSVLGAGVIRFAQDWLTSLTKVHPIFERWMIIFGILYILIVMFFPKGIVGTIREKFMTNRGNGDALRAGERNQTSL</sequence>
<dbReference type="GO" id="GO:0015658">
    <property type="term" value="F:branched-chain amino acid transmembrane transporter activity"/>
    <property type="evidence" value="ECO:0007669"/>
    <property type="project" value="InterPro"/>
</dbReference>
<keyword evidence="4 6" id="KW-1133">Transmembrane helix</keyword>
<comment type="subcellular location">
    <subcellularLocation>
        <location evidence="1">Cell membrane</location>
        <topology evidence="1">Multi-pass membrane protein</topology>
    </subcellularLocation>
</comment>
<dbReference type="AlphaFoldDB" id="A0A292YHY7"/>
<evidence type="ECO:0000256" key="4">
    <source>
        <dbReference type="ARBA" id="ARBA00022989"/>
    </source>
</evidence>
<reference evidence="8" key="1">
    <citation type="submission" date="2017-07" db="EMBL/GenBank/DDBJ databases">
        <title>Draft genome sequence of Effusibacillus lacus strain skLN1.</title>
        <authorList>
            <person name="Watanabe M."/>
            <person name="Kojima H."/>
            <person name="Fukui M."/>
        </authorList>
    </citation>
    <scope>NUCLEOTIDE SEQUENCE [LARGE SCALE GENOMIC DNA]</scope>
    <source>
        <strain evidence="8">skLN1</strain>
    </source>
</reference>